<accession>A0A6P6XVM5</accession>
<dbReference type="KEGG" id="dpte:113791438"/>
<organism evidence="4 5">
    <name type="scientific">Dermatophagoides pteronyssinus</name>
    <name type="common">European house dust mite</name>
    <dbReference type="NCBI Taxonomy" id="6956"/>
    <lineage>
        <taxon>Eukaryota</taxon>
        <taxon>Metazoa</taxon>
        <taxon>Ecdysozoa</taxon>
        <taxon>Arthropoda</taxon>
        <taxon>Chelicerata</taxon>
        <taxon>Arachnida</taxon>
        <taxon>Acari</taxon>
        <taxon>Acariformes</taxon>
        <taxon>Sarcoptiformes</taxon>
        <taxon>Astigmata</taxon>
        <taxon>Psoroptidia</taxon>
        <taxon>Analgoidea</taxon>
        <taxon>Pyroglyphidae</taxon>
        <taxon>Dermatophagoidinae</taxon>
        <taxon>Dermatophagoides</taxon>
    </lineage>
</organism>
<dbReference type="Gene3D" id="2.60.120.200">
    <property type="match status" value="2"/>
</dbReference>
<keyword evidence="4" id="KW-1185">Reference proteome</keyword>
<dbReference type="PANTHER" id="PTHR11346:SF147">
    <property type="entry name" value="GALECTIN"/>
    <property type="match status" value="1"/>
</dbReference>
<evidence type="ECO:0000313" key="5">
    <source>
        <dbReference type="RefSeq" id="XP_027197023.1"/>
    </source>
</evidence>
<dbReference type="PROSITE" id="PS51304">
    <property type="entry name" value="GALECTIN"/>
    <property type="match status" value="2"/>
</dbReference>
<dbReference type="PANTHER" id="PTHR11346">
    <property type="entry name" value="GALECTIN"/>
    <property type="match status" value="1"/>
</dbReference>
<dbReference type="SMART" id="SM00276">
    <property type="entry name" value="GLECT"/>
    <property type="match status" value="2"/>
</dbReference>
<evidence type="ECO:0000313" key="4">
    <source>
        <dbReference type="Proteomes" id="UP000515146"/>
    </source>
</evidence>
<dbReference type="SMART" id="SM00908">
    <property type="entry name" value="Gal-bind_lectin"/>
    <property type="match status" value="2"/>
</dbReference>
<dbReference type="InterPro" id="IPR013320">
    <property type="entry name" value="ConA-like_dom_sf"/>
</dbReference>
<dbReference type="InParanoid" id="A0A6P6XVM5"/>
<dbReference type="Proteomes" id="UP000515146">
    <property type="component" value="Unplaced"/>
</dbReference>
<evidence type="ECO:0000256" key="1">
    <source>
        <dbReference type="ARBA" id="ARBA00022734"/>
    </source>
</evidence>
<feature type="domain" description="Galectin" evidence="3">
    <location>
        <begin position="28"/>
        <end position="172"/>
    </location>
</feature>
<proteinExistence type="predicted"/>
<dbReference type="AlphaFoldDB" id="A0A6P6XVM5"/>
<protein>
    <recommendedName>
        <fullName evidence="2">Galectin</fullName>
    </recommendedName>
</protein>
<dbReference type="GO" id="GO:0030246">
    <property type="term" value="F:carbohydrate binding"/>
    <property type="evidence" value="ECO:0007669"/>
    <property type="project" value="UniProtKB-UniRule"/>
</dbReference>
<feature type="domain" description="Galectin" evidence="3">
    <location>
        <begin position="189"/>
        <end position="329"/>
    </location>
</feature>
<dbReference type="CDD" id="cd00070">
    <property type="entry name" value="GLECT"/>
    <property type="match status" value="2"/>
</dbReference>
<dbReference type="InterPro" id="IPR001079">
    <property type="entry name" value="Galectin_CRD"/>
</dbReference>
<sequence>MYPNLESYVYNPSNFNVIYNPAMPVCCSLVGEKRQLEPGLMITVLGRCHPYIEQGSTQSFRVDFFNGECEHYGGGAENIAFHFNPRFENRSGMIIMNSCEYGQWGQEIRPFERPFPFRSGGNFRLTFKVETEHFEVQIDGQHLCQFRHRYNFYNIRRMHISGRLDIDQIKFEMVGGGMPRYIMGPQLPYYEYLPQLSERPHDIAMVGTVRYPFVEYFAINLASSEQGRFRCESEFNNIPIHVSIRAQQGQIVRNTKNYGNWGQEETDLNGPFEFQPGQRFFLMLSIRPDCFSVQINGRFGFAYRHRLSWQSIDSLQIYGSVDLSEIRIQPV</sequence>
<keyword evidence="1 2" id="KW-0430">Lectin</keyword>
<reference evidence="5" key="1">
    <citation type="submission" date="2025-08" db="UniProtKB">
        <authorList>
            <consortium name="RefSeq"/>
        </authorList>
    </citation>
    <scope>IDENTIFICATION</scope>
    <source>
        <strain evidence="5">Airmid</strain>
    </source>
</reference>
<evidence type="ECO:0000259" key="3">
    <source>
        <dbReference type="PROSITE" id="PS51304"/>
    </source>
</evidence>
<evidence type="ECO:0000256" key="2">
    <source>
        <dbReference type="RuleBase" id="RU102079"/>
    </source>
</evidence>
<name>A0A6P6XVM5_DERPT</name>
<dbReference type="Pfam" id="PF00337">
    <property type="entry name" value="Gal-bind_lectin"/>
    <property type="match status" value="2"/>
</dbReference>
<gene>
    <name evidence="5" type="primary">LOC113791438</name>
</gene>
<dbReference type="OrthoDB" id="5795596at2759"/>
<dbReference type="RefSeq" id="XP_027197023.1">
    <property type="nucleotide sequence ID" value="XM_027341222.1"/>
</dbReference>
<dbReference type="InterPro" id="IPR044156">
    <property type="entry name" value="Galectin-like"/>
</dbReference>
<dbReference type="SUPFAM" id="SSF49899">
    <property type="entry name" value="Concanavalin A-like lectins/glucanases"/>
    <property type="match status" value="2"/>
</dbReference>